<evidence type="ECO:0000313" key="4">
    <source>
        <dbReference type="EMBL" id="CAJ0602605.1"/>
    </source>
</evidence>
<keyword evidence="5" id="KW-1185">Reference proteome</keyword>
<keyword evidence="2" id="KW-0472">Membrane</keyword>
<feature type="compositionally biased region" description="Basic and acidic residues" evidence="1">
    <location>
        <begin position="488"/>
        <end position="499"/>
    </location>
</feature>
<dbReference type="SUPFAM" id="SSF53649">
    <property type="entry name" value="Alkaline phosphatase-like"/>
    <property type="match status" value="1"/>
</dbReference>
<sequence>MHSHRHMNPAVLYLLYFFVVSVSPLSEHPKLIIISFDGFRHDKLDPRLVPNLAKWASLGVQFTNGLTSQYPSFTAVNHMSISTGLFTESHGIVSNVFYDRALSKIYDYWNETKIPGIIKESIDGLWYRGEPIWVTNERDGPGRRSASLYWPYGEVPFPTNPSRPSIYRNWVDFRPLEEWKSDADEIVRLFTDAYSPVNFVSWYIAEPDHCLHTHGYHDGHYKEMMRKLDTLFDYFLRRMKASGLEDKVNIIFTADHGHIQVNGVDNVLCVEDYVDMNRIRWAFNMIYAEDRKHADQMYTSLSQAVKENHLKVKIFRKENFDDRWHFTGISSRIGDIILEPEAGYDVQFNCGYVKEAKKQSRDLHSSTHGINPDDPGMRAVLVLRGPSFAKTQKITRIPQNIDLYPLMCYLLGIKPAPNNGSMVVFQTTVEFTEKQRRFYHGFTIIVVPLVGMIVLLIVVAATQCCKGLCISERAISEQSGRSAASIELGEKHKAEEERGSSSQEIKSP</sequence>
<dbReference type="GO" id="GO:0016787">
    <property type="term" value="F:hydrolase activity"/>
    <property type="evidence" value="ECO:0007669"/>
    <property type="project" value="UniProtKB-ARBA"/>
</dbReference>
<dbReference type="Pfam" id="PF01663">
    <property type="entry name" value="Phosphodiest"/>
    <property type="match status" value="1"/>
</dbReference>
<keyword evidence="2" id="KW-0812">Transmembrane</keyword>
<evidence type="ECO:0000256" key="3">
    <source>
        <dbReference type="SAM" id="SignalP"/>
    </source>
</evidence>
<dbReference type="InterPro" id="IPR017850">
    <property type="entry name" value="Alkaline_phosphatase_core_sf"/>
</dbReference>
<dbReference type="CDD" id="cd16018">
    <property type="entry name" value="Enpp"/>
    <property type="match status" value="1"/>
</dbReference>
<dbReference type="Gene3D" id="3.30.1360.180">
    <property type="match status" value="1"/>
</dbReference>
<evidence type="ECO:0000256" key="1">
    <source>
        <dbReference type="SAM" id="MobiDB-lite"/>
    </source>
</evidence>
<organism evidence="4 5">
    <name type="scientific">Cylicocyclus nassatus</name>
    <name type="common">Nematode worm</name>
    <dbReference type="NCBI Taxonomy" id="53992"/>
    <lineage>
        <taxon>Eukaryota</taxon>
        <taxon>Metazoa</taxon>
        <taxon>Ecdysozoa</taxon>
        <taxon>Nematoda</taxon>
        <taxon>Chromadorea</taxon>
        <taxon>Rhabditida</taxon>
        <taxon>Rhabditina</taxon>
        <taxon>Rhabditomorpha</taxon>
        <taxon>Strongyloidea</taxon>
        <taxon>Strongylidae</taxon>
        <taxon>Cylicocyclus</taxon>
    </lineage>
</organism>
<accession>A0AA36H201</accession>
<name>A0AA36H201_CYLNA</name>
<dbReference type="PANTHER" id="PTHR10151:SF120">
    <property type="entry name" value="BIS(5'-ADENOSYL)-TRIPHOSPHATASE"/>
    <property type="match status" value="1"/>
</dbReference>
<reference evidence="4" key="1">
    <citation type="submission" date="2023-07" db="EMBL/GenBank/DDBJ databases">
        <authorList>
            <consortium name="CYATHOMIX"/>
        </authorList>
    </citation>
    <scope>NUCLEOTIDE SEQUENCE</scope>
    <source>
        <strain evidence="4">N/A</strain>
    </source>
</reference>
<dbReference type="Gene3D" id="3.40.720.10">
    <property type="entry name" value="Alkaline Phosphatase, subunit A"/>
    <property type="match status" value="1"/>
</dbReference>
<dbReference type="AlphaFoldDB" id="A0AA36H201"/>
<dbReference type="Proteomes" id="UP001176961">
    <property type="component" value="Unassembled WGS sequence"/>
</dbReference>
<dbReference type="EMBL" id="CATQJL010000305">
    <property type="protein sequence ID" value="CAJ0602605.1"/>
    <property type="molecule type" value="Genomic_DNA"/>
</dbReference>
<keyword evidence="2" id="KW-1133">Transmembrane helix</keyword>
<keyword evidence="3" id="KW-0732">Signal</keyword>
<protein>
    <recommendedName>
        <fullName evidence="6">AP3A hydrolase</fullName>
    </recommendedName>
</protein>
<dbReference type="PANTHER" id="PTHR10151">
    <property type="entry name" value="ECTONUCLEOTIDE PYROPHOSPHATASE/PHOSPHODIESTERASE"/>
    <property type="match status" value="1"/>
</dbReference>
<evidence type="ECO:0008006" key="6">
    <source>
        <dbReference type="Google" id="ProtNLM"/>
    </source>
</evidence>
<comment type="caution">
    <text evidence="4">The sequence shown here is derived from an EMBL/GenBank/DDBJ whole genome shotgun (WGS) entry which is preliminary data.</text>
</comment>
<evidence type="ECO:0000313" key="5">
    <source>
        <dbReference type="Proteomes" id="UP001176961"/>
    </source>
</evidence>
<dbReference type="InterPro" id="IPR002591">
    <property type="entry name" value="Phosphodiest/P_Trfase"/>
</dbReference>
<feature type="region of interest" description="Disordered" evidence="1">
    <location>
        <begin position="477"/>
        <end position="508"/>
    </location>
</feature>
<gene>
    <name evidence="4" type="ORF">CYNAS_LOCUS14588</name>
</gene>
<evidence type="ECO:0000256" key="2">
    <source>
        <dbReference type="SAM" id="Phobius"/>
    </source>
</evidence>
<proteinExistence type="predicted"/>
<feature type="signal peptide" evidence="3">
    <location>
        <begin position="1"/>
        <end position="24"/>
    </location>
</feature>
<feature type="transmembrane region" description="Helical" evidence="2">
    <location>
        <begin position="438"/>
        <end position="461"/>
    </location>
</feature>
<feature type="chain" id="PRO_5041367304" description="AP3A hydrolase" evidence="3">
    <location>
        <begin position="25"/>
        <end position="508"/>
    </location>
</feature>